<evidence type="ECO:0000256" key="1">
    <source>
        <dbReference type="SAM" id="MobiDB-lite"/>
    </source>
</evidence>
<dbReference type="Proteomes" id="UP001596408">
    <property type="component" value="Unassembled WGS sequence"/>
</dbReference>
<comment type="caution">
    <text evidence="3">The sequence shown here is derived from an EMBL/GenBank/DDBJ whole genome shotgun (WGS) entry which is preliminary data.</text>
</comment>
<protein>
    <recommendedName>
        <fullName evidence="2">DUF7979 domain-containing protein</fullName>
    </recommendedName>
</protein>
<dbReference type="InterPro" id="IPR058285">
    <property type="entry name" value="DUF7979"/>
</dbReference>
<keyword evidence="4" id="KW-1185">Reference proteome</keyword>
<feature type="region of interest" description="Disordered" evidence="1">
    <location>
        <begin position="25"/>
        <end position="79"/>
    </location>
</feature>
<dbReference type="AlphaFoldDB" id="A0ABD5TTY9"/>
<feature type="compositionally biased region" description="Polar residues" evidence="1">
    <location>
        <begin position="56"/>
        <end position="79"/>
    </location>
</feature>
<proteinExistence type="predicted"/>
<feature type="domain" description="DUF7979" evidence="2">
    <location>
        <begin position="87"/>
        <end position="149"/>
    </location>
</feature>
<name>A0ABD5TTY9_9EURY</name>
<dbReference type="Pfam" id="PF25934">
    <property type="entry name" value="DUF7979"/>
    <property type="match status" value="1"/>
</dbReference>
<evidence type="ECO:0000259" key="2">
    <source>
        <dbReference type="Pfam" id="PF25934"/>
    </source>
</evidence>
<accession>A0ABD5TTY9</accession>
<evidence type="ECO:0000313" key="4">
    <source>
        <dbReference type="Proteomes" id="UP001596408"/>
    </source>
</evidence>
<dbReference type="PROSITE" id="PS51257">
    <property type="entry name" value="PROKAR_LIPOPROTEIN"/>
    <property type="match status" value="1"/>
</dbReference>
<gene>
    <name evidence="3" type="ORF">ACFQEV_02540</name>
</gene>
<sequence length="154" mass="16142">MHPRTVLLVGLAALVVLAGCSGAPGSPATEGPAQSDLTTAADETEAKTDEAIAKYATNNAEATTPTKVTDSTRAAGSSATHDCPPILYLEAVERPSNETVLAYGNLTAERKAEFDTALVEGRAEIEGGDGYEFWVDRPYVEHDGNVYRAVVAVC</sequence>
<reference evidence="3 4" key="1">
    <citation type="journal article" date="2019" name="Int. J. Syst. Evol. Microbiol.">
        <title>The Global Catalogue of Microorganisms (GCM) 10K type strain sequencing project: providing services to taxonomists for standard genome sequencing and annotation.</title>
        <authorList>
            <consortium name="The Broad Institute Genomics Platform"/>
            <consortium name="The Broad Institute Genome Sequencing Center for Infectious Disease"/>
            <person name="Wu L."/>
            <person name="Ma J."/>
        </authorList>
    </citation>
    <scope>NUCLEOTIDE SEQUENCE [LARGE SCALE GENOMIC DNA]</scope>
    <source>
        <strain evidence="3 4">YIM 94188</strain>
    </source>
</reference>
<evidence type="ECO:0000313" key="3">
    <source>
        <dbReference type="EMBL" id="MFC6823875.1"/>
    </source>
</evidence>
<dbReference type="RefSeq" id="WP_379692405.1">
    <property type="nucleotide sequence ID" value="NZ_JBHSXH010000009.1"/>
</dbReference>
<organism evidence="3 4">
    <name type="scientific">Halopelagius fulvigenes</name>
    <dbReference type="NCBI Taxonomy" id="1198324"/>
    <lineage>
        <taxon>Archaea</taxon>
        <taxon>Methanobacteriati</taxon>
        <taxon>Methanobacteriota</taxon>
        <taxon>Stenosarchaea group</taxon>
        <taxon>Halobacteria</taxon>
        <taxon>Halobacteriales</taxon>
        <taxon>Haloferacaceae</taxon>
    </lineage>
</organism>
<dbReference type="EMBL" id="JBHSXH010000009">
    <property type="protein sequence ID" value="MFC6823875.1"/>
    <property type="molecule type" value="Genomic_DNA"/>
</dbReference>